<evidence type="ECO:0000256" key="1">
    <source>
        <dbReference type="SAM" id="MobiDB-lite"/>
    </source>
</evidence>
<keyword evidence="3" id="KW-1185">Reference proteome</keyword>
<name>A0A136IRB3_9PEZI</name>
<organism evidence="2 3">
    <name type="scientific">Microdochium bolleyi</name>
    <dbReference type="NCBI Taxonomy" id="196109"/>
    <lineage>
        <taxon>Eukaryota</taxon>
        <taxon>Fungi</taxon>
        <taxon>Dikarya</taxon>
        <taxon>Ascomycota</taxon>
        <taxon>Pezizomycotina</taxon>
        <taxon>Sordariomycetes</taxon>
        <taxon>Xylariomycetidae</taxon>
        <taxon>Xylariales</taxon>
        <taxon>Microdochiaceae</taxon>
        <taxon>Microdochium</taxon>
    </lineage>
</organism>
<dbReference type="InParanoid" id="A0A136IRB3"/>
<evidence type="ECO:0000313" key="3">
    <source>
        <dbReference type="Proteomes" id="UP000070501"/>
    </source>
</evidence>
<reference evidence="3" key="1">
    <citation type="submission" date="2016-02" db="EMBL/GenBank/DDBJ databases">
        <title>Draft genome sequence of Microdochium bolleyi, a fungal endophyte of beachgrass.</title>
        <authorList>
            <consortium name="DOE Joint Genome Institute"/>
            <person name="David A.S."/>
            <person name="May G."/>
            <person name="Haridas S."/>
            <person name="Lim J."/>
            <person name="Wang M."/>
            <person name="Labutti K."/>
            <person name="Lipzen A."/>
            <person name="Barry K."/>
            <person name="Grigoriev I.V."/>
        </authorList>
    </citation>
    <scope>NUCLEOTIDE SEQUENCE [LARGE SCALE GENOMIC DNA]</scope>
    <source>
        <strain evidence="3">J235TASD1</strain>
    </source>
</reference>
<dbReference type="Proteomes" id="UP000070501">
    <property type="component" value="Unassembled WGS sequence"/>
</dbReference>
<proteinExistence type="predicted"/>
<dbReference type="EMBL" id="KQ964262">
    <property type="protein sequence ID" value="KXJ87463.1"/>
    <property type="molecule type" value="Genomic_DNA"/>
</dbReference>
<dbReference type="AlphaFoldDB" id="A0A136IRB3"/>
<feature type="compositionally biased region" description="Low complexity" evidence="1">
    <location>
        <begin position="1"/>
        <end position="14"/>
    </location>
</feature>
<feature type="region of interest" description="Disordered" evidence="1">
    <location>
        <begin position="1"/>
        <end position="21"/>
    </location>
</feature>
<sequence length="94" mass="10103">MTSMLSSSGRSLGPRGDDPFRPTCHDRRAILGILHCDSAVRTVLAHTCAATCQPFADGFPGARTVVSCEGQTITSVGLWHFDAERTSLVWLVKA</sequence>
<accession>A0A136IRB3</accession>
<evidence type="ECO:0000313" key="2">
    <source>
        <dbReference type="EMBL" id="KXJ87463.1"/>
    </source>
</evidence>
<protein>
    <submittedName>
        <fullName evidence="2">Uncharacterized protein</fullName>
    </submittedName>
</protein>
<gene>
    <name evidence="2" type="ORF">Micbo1qcDRAFT_22146</name>
</gene>